<protein>
    <recommendedName>
        <fullName evidence="1">BCS1 N-terminal domain-containing protein</fullName>
    </recommendedName>
</protein>
<organism evidence="2 3">
    <name type="scientific">Modicella reniformis</name>
    <dbReference type="NCBI Taxonomy" id="1440133"/>
    <lineage>
        <taxon>Eukaryota</taxon>
        <taxon>Fungi</taxon>
        <taxon>Fungi incertae sedis</taxon>
        <taxon>Mucoromycota</taxon>
        <taxon>Mortierellomycotina</taxon>
        <taxon>Mortierellomycetes</taxon>
        <taxon>Mortierellales</taxon>
        <taxon>Mortierellaceae</taxon>
        <taxon>Modicella</taxon>
    </lineage>
</organism>
<dbReference type="InterPro" id="IPR014851">
    <property type="entry name" value="BCS1_N"/>
</dbReference>
<name>A0A9P6MIG0_9FUNG</name>
<sequence length="150" mass="16882">MDWLVDKTGAFLNTSAAVLDNVVQSGSRFEATLSPAAMRVVKSKWVAERPLTKSVRHLTVKAVWSEDDERSYYSGDSHQNERPRLMFLPGMGSHILYHKGYKVSVSRDRPDHAAGADTEQTRILASIQKKQSLTISTFGWDMSLLKMILQ</sequence>
<dbReference type="EMBL" id="JAAAHW010000480">
    <property type="protein sequence ID" value="KAG0001964.1"/>
    <property type="molecule type" value="Genomic_DNA"/>
</dbReference>
<dbReference type="AlphaFoldDB" id="A0A9P6MIG0"/>
<reference evidence="2" key="1">
    <citation type="journal article" date="2020" name="Fungal Divers.">
        <title>Resolving the Mortierellaceae phylogeny through synthesis of multi-gene phylogenetics and phylogenomics.</title>
        <authorList>
            <person name="Vandepol N."/>
            <person name="Liber J."/>
            <person name="Desiro A."/>
            <person name="Na H."/>
            <person name="Kennedy M."/>
            <person name="Barry K."/>
            <person name="Grigoriev I.V."/>
            <person name="Miller A.N."/>
            <person name="O'Donnell K."/>
            <person name="Stajich J.E."/>
            <person name="Bonito G."/>
        </authorList>
    </citation>
    <scope>NUCLEOTIDE SEQUENCE</scope>
    <source>
        <strain evidence="2">MES-2147</strain>
    </source>
</reference>
<evidence type="ECO:0000259" key="1">
    <source>
        <dbReference type="Pfam" id="PF08740"/>
    </source>
</evidence>
<evidence type="ECO:0000313" key="3">
    <source>
        <dbReference type="Proteomes" id="UP000749646"/>
    </source>
</evidence>
<comment type="caution">
    <text evidence="2">The sequence shown here is derived from an EMBL/GenBank/DDBJ whole genome shotgun (WGS) entry which is preliminary data.</text>
</comment>
<dbReference type="OrthoDB" id="10251412at2759"/>
<feature type="non-terminal residue" evidence="2">
    <location>
        <position position="1"/>
    </location>
</feature>
<proteinExistence type="predicted"/>
<evidence type="ECO:0000313" key="2">
    <source>
        <dbReference type="EMBL" id="KAG0001964.1"/>
    </source>
</evidence>
<feature type="domain" description="BCS1 N-terminal" evidence="1">
    <location>
        <begin position="44"/>
        <end position="150"/>
    </location>
</feature>
<dbReference type="Pfam" id="PF08740">
    <property type="entry name" value="BCS1_N"/>
    <property type="match status" value="1"/>
</dbReference>
<dbReference type="Proteomes" id="UP000749646">
    <property type="component" value="Unassembled WGS sequence"/>
</dbReference>
<gene>
    <name evidence="2" type="ORF">BGZ65_003028</name>
</gene>
<keyword evidence="3" id="KW-1185">Reference proteome</keyword>
<accession>A0A9P6MIG0</accession>